<dbReference type="EMBL" id="JAFEMO010000005">
    <property type="protein sequence ID" value="KAH7570049.1"/>
    <property type="molecule type" value="Genomic_DNA"/>
</dbReference>
<dbReference type="PANTHER" id="PTHR13018">
    <property type="entry name" value="PROBABLE MEMBRANE PROTEIN DUF221-RELATED"/>
    <property type="match status" value="1"/>
</dbReference>
<comment type="caution">
    <text evidence="1">The sequence shown here is derived from an EMBL/GenBank/DDBJ whole genome shotgun (WGS) entry which is preliminary data.</text>
</comment>
<dbReference type="InterPro" id="IPR045122">
    <property type="entry name" value="Csc1-like"/>
</dbReference>
<dbReference type="Proteomes" id="UP000827721">
    <property type="component" value="Unassembled WGS sequence"/>
</dbReference>
<name>A0ABQ8I099_9ROSI</name>
<protein>
    <recommendedName>
        <fullName evidence="3">CSC1/OSCA1-like 7TM region domain-containing protein</fullName>
    </recommendedName>
</protein>
<proteinExistence type="predicted"/>
<accession>A0ABQ8I099</accession>
<evidence type="ECO:0000313" key="1">
    <source>
        <dbReference type="EMBL" id="KAH7570049.1"/>
    </source>
</evidence>
<dbReference type="PANTHER" id="PTHR13018:SF104">
    <property type="entry name" value="ERD (EARLY-RESPONSIVE TO DEHYDRATION STRESS) FAMILY PROTEIN"/>
    <property type="match status" value="1"/>
</dbReference>
<reference evidence="1 2" key="1">
    <citation type="submission" date="2021-02" db="EMBL/GenBank/DDBJ databases">
        <title>Plant Genome Project.</title>
        <authorList>
            <person name="Zhang R.-G."/>
        </authorList>
    </citation>
    <scope>NUCLEOTIDE SEQUENCE [LARGE SCALE GENOMIC DNA]</scope>
    <source>
        <tissue evidence="1">Leaves</tissue>
    </source>
</reference>
<organism evidence="1 2">
    <name type="scientific">Xanthoceras sorbifolium</name>
    <dbReference type="NCBI Taxonomy" id="99658"/>
    <lineage>
        <taxon>Eukaryota</taxon>
        <taxon>Viridiplantae</taxon>
        <taxon>Streptophyta</taxon>
        <taxon>Embryophyta</taxon>
        <taxon>Tracheophyta</taxon>
        <taxon>Spermatophyta</taxon>
        <taxon>Magnoliopsida</taxon>
        <taxon>eudicotyledons</taxon>
        <taxon>Gunneridae</taxon>
        <taxon>Pentapetalae</taxon>
        <taxon>rosids</taxon>
        <taxon>malvids</taxon>
        <taxon>Sapindales</taxon>
        <taxon>Sapindaceae</taxon>
        <taxon>Xanthoceroideae</taxon>
        <taxon>Xanthoceras</taxon>
    </lineage>
</organism>
<keyword evidence="2" id="KW-1185">Reference proteome</keyword>
<evidence type="ECO:0008006" key="3">
    <source>
        <dbReference type="Google" id="ProtNLM"/>
    </source>
</evidence>
<gene>
    <name evidence="1" type="ORF">JRO89_XS05G0036900</name>
</gene>
<sequence length="111" mass="12392">MIFSLVLMQIIALGIFALKKVSLASTLTAPLIIVTLLFNEYCRKRFLPNFIAYSAEALIKRDRADQNDDTMAEFYDKMAIAYQDPAMLPINFSGNADSLHSPLISSSEIRG</sequence>
<evidence type="ECO:0000313" key="2">
    <source>
        <dbReference type="Proteomes" id="UP000827721"/>
    </source>
</evidence>